<dbReference type="Proteomes" id="UP000239560">
    <property type="component" value="Unassembled WGS sequence"/>
</dbReference>
<comment type="caution">
    <text evidence="2">The sequence shown here is derived from an EMBL/GenBank/DDBJ whole genome shotgun (WGS) entry which is preliminary data.</text>
</comment>
<dbReference type="EMBL" id="LCTV02000003">
    <property type="protein sequence ID" value="PRQ75963.1"/>
    <property type="molecule type" value="Genomic_DNA"/>
</dbReference>
<proteinExistence type="predicted"/>
<dbReference type="AlphaFoldDB" id="A0A2T0AD94"/>
<organism evidence="2 3">
    <name type="scientific">Rhodotorula toruloides</name>
    <name type="common">Yeast</name>
    <name type="synonym">Rhodosporidium toruloides</name>
    <dbReference type="NCBI Taxonomy" id="5286"/>
    <lineage>
        <taxon>Eukaryota</taxon>
        <taxon>Fungi</taxon>
        <taxon>Dikarya</taxon>
        <taxon>Basidiomycota</taxon>
        <taxon>Pucciniomycotina</taxon>
        <taxon>Microbotryomycetes</taxon>
        <taxon>Sporidiobolales</taxon>
        <taxon>Sporidiobolaceae</taxon>
        <taxon>Rhodotorula</taxon>
    </lineage>
</organism>
<feature type="region of interest" description="Disordered" evidence="1">
    <location>
        <begin position="1"/>
        <end position="38"/>
    </location>
</feature>
<evidence type="ECO:0000256" key="1">
    <source>
        <dbReference type="SAM" id="MobiDB-lite"/>
    </source>
</evidence>
<protein>
    <submittedName>
        <fullName evidence="2">Uncharacterized protein</fullName>
    </submittedName>
</protein>
<sequence length="165" mass="17794">MLLSDPPRQLILLPPLDSSPTPSPRGEAQNSPSPPLPLTSRIFWEAPVLAKSWSAKRVNTRAEALPCSRGLLEGRRSKRECGANLASGKAGRIAVNRTVGVFLACFSTCSALPWPSRSRATSLPLLRGAKSPAQHRNFRSFPHRLAVWSDGTGRASSMGQRSVSV</sequence>
<reference evidence="2 3" key="1">
    <citation type="journal article" date="2018" name="Elife">
        <title>Functional genomics of lipid metabolism in the oleaginous yeast Rhodosporidium toruloides.</title>
        <authorList>
            <person name="Coradetti S.T."/>
            <person name="Pinel D."/>
            <person name="Geiselman G."/>
            <person name="Ito M."/>
            <person name="Mondo S."/>
            <person name="Reilly M.C."/>
            <person name="Cheng Y.F."/>
            <person name="Bauer S."/>
            <person name="Grigoriev I."/>
            <person name="Gladden J.M."/>
            <person name="Simmons B.A."/>
            <person name="Brem R."/>
            <person name="Arkin A.P."/>
            <person name="Skerker J.M."/>
        </authorList>
    </citation>
    <scope>NUCLEOTIDE SEQUENCE [LARGE SCALE GENOMIC DNA]</scope>
    <source>
        <strain evidence="2 3">NBRC 0880</strain>
    </source>
</reference>
<evidence type="ECO:0000313" key="2">
    <source>
        <dbReference type="EMBL" id="PRQ75963.1"/>
    </source>
</evidence>
<accession>A0A2T0AD94</accession>
<evidence type="ECO:0000313" key="3">
    <source>
        <dbReference type="Proteomes" id="UP000239560"/>
    </source>
</evidence>
<gene>
    <name evidence="2" type="ORF">AAT19DRAFT_12985</name>
</gene>
<name>A0A2T0AD94_RHOTO</name>